<feature type="transmembrane region" description="Helical" evidence="1">
    <location>
        <begin position="283"/>
        <end position="306"/>
    </location>
</feature>
<feature type="transmembrane region" description="Helical" evidence="1">
    <location>
        <begin position="107"/>
        <end position="132"/>
    </location>
</feature>
<feature type="transmembrane region" description="Helical" evidence="1">
    <location>
        <begin position="65"/>
        <end position="86"/>
    </location>
</feature>
<evidence type="ECO:0008006" key="4">
    <source>
        <dbReference type="Google" id="ProtNLM"/>
    </source>
</evidence>
<protein>
    <recommendedName>
        <fullName evidence="4">ABC transporter permease</fullName>
    </recommendedName>
</protein>
<sequence length="499" mass="56373">MKELLALVKTNLKLRRNLIFGPKDEEGGKKSSDIGLFAALLLASMEFSVINGFDMLKASHKQQIIFKGIIVLELVLIVFYSFKNVINTYYLASDWNEMIIYPVKPRILLMSKCILTSIQNFLILSIFIIPLFTYGVLANKHIGYYIYVIGCSILIAITPVVYMTLISLTIFWVAALIRKSKSESKGNKLIIVIDIVQIILSVGVINSSVLIKTAAVIGAGVFGCLGLYLIGGNVYFTIMKSDMFSKTGSKIIEIDITKYKFHKKNVILSNIIKDLKELIRVPVLRLNCITFNAVISFIFIVLIFLARNQLRVFSTKGMESIVLIPLIQVITTLNLTSITSFSREGRSIVQFKVFPVDNKKLLMSKIYVGLITNIFAFIASNAYIIVVCNNFISFILLEIIAISYIFAMVISHTKMDSSNIYSDWVDIKELFQVEHAIKLAIPLIIITIVLYAYLFAVLIINPHNGEIIRYITFIYFMLVSILWCIADIKKLKINILKIS</sequence>
<keyword evidence="1" id="KW-0812">Transmembrane</keyword>
<feature type="transmembrane region" description="Helical" evidence="1">
    <location>
        <begin position="439"/>
        <end position="461"/>
    </location>
</feature>
<dbReference type="EMBL" id="JBJIAA010000002">
    <property type="protein sequence ID" value="MFL0249397.1"/>
    <property type="molecule type" value="Genomic_DNA"/>
</dbReference>
<feature type="transmembrane region" description="Helical" evidence="1">
    <location>
        <begin position="144"/>
        <end position="177"/>
    </location>
</feature>
<feature type="transmembrane region" description="Helical" evidence="1">
    <location>
        <begin position="189"/>
        <end position="209"/>
    </location>
</feature>
<feature type="transmembrane region" description="Helical" evidence="1">
    <location>
        <begin position="467"/>
        <end position="486"/>
    </location>
</feature>
<evidence type="ECO:0000256" key="1">
    <source>
        <dbReference type="SAM" id="Phobius"/>
    </source>
</evidence>
<keyword evidence="1" id="KW-1133">Transmembrane helix</keyword>
<dbReference type="RefSeq" id="WP_406786065.1">
    <property type="nucleotide sequence ID" value="NZ_JBJIAA010000002.1"/>
</dbReference>
<accession>A0ABW8TCE8</accession>
<organism evidence="2 3">
    <name type="scientific">Clostridium neuense</name>
    <dbReference type="NCBI Taxonomy" id="1728934"/>
    <lineage>
        <taxon>Bacteria</taxon>
        <taxon>Bacillati</taxon>
        <taxon>Bacillota</taxon>
        <taxon>Clostridia</taxon>
        <taxon>Eubacteriales</taxon>
        <taxon>Clostridiaceae</taxon>
        <taxon>Clostridium</taxon>
    </lineage>
</organism>
<evidence type="ECO:0000313" key="2">
    <source>
        <dbReference type="EMBL" id="MFL0249397.1"/>
    </source>
</evidence>
<reference evidence="2 3" key="1">
    <citation type="submission" date="2024-11" db="EMBL/GenBank/DDBJ databases">
        <authorList>
            <person name="Heng Y.C."/>
            <person name="Lim A.C.H."/>
            <person name="Lee J.K.Y."/>
            <person name="Kittelmann S."/>
        </authorList>
    </citation>
    <scope>NUCLEOTIDE SEQUENCE [LARGE SCALE GENOMIC DNA]</scope>
    <source>
        <strain evidence="2 3">WILCCON 0114</strain>
    </source>
</reference>
<keyword evidence="3" id="KW-1185">Reference proteome</keyword>
<name>A0ABW8TCE8_9CLOT</name>
<feature type="transmembrane region" description="Helical" evidence="1">
    <location>
        <begin position="391"/>
        <end position="410"/>
    </location>
</feature>
<evidence type="ECO:0000313" key="3">
    <source>
        <dbReference type="Proteomes" id="UP001623592"/>
    </source>
</evidence>
<feature type="transmembrane region" description="Helical" evidence="1">
    <location>
        <begin position="362"/>
        <end position="385"/>
    </location>
</feature>
<proteinExistence type="predicted"/>
<dbReference type="Proteomes" id="UP001623592">
    <property type="component" value="Unassembled WGS sequence"/>
</dbReference>
<feature type="transmembrane region" description="Helical" evidence="1">
    <location>
        <begin position="215"/>
        <end position="236"/>
    </location>
</feature>
<gene>
    <name evidence="2" type="ORF">ACJDT4_03110</name>
</gene>
<keyword evidence="1" id="KW-0472">Membrane</keyword>
<feature type="transmembrane region" description="Helical" evidence="1">
    <location>
        <begin position="321"/>
        <end position="341"/>
    </location>
</feature>
<comment type="caution">
    <text evidence="2">The sequence shown here is derived from an EMBL/GenBank/DDBJ whole genome shotgun (WGS) entry which is preliminary data.</text>
</comment>